<evidence type="ECO:0000313" key="2">
    <source>
        <dbReference type="EMBL" id="MES0874442.1"/>
    </source>
</evidence>
<dbReference type="Gene3D" id="2.40.320.10">
    <property type="entry name" value="Hypothetical Protein Pfu-838710-001"/>
    <property type="match status" value="1"/>
</dbReference>
<dbReference type="InterPro" id="IPR023577">
    <property type="entry name" value="CYTH_domain"/>
</dbReference>
<name>A0ABV2AB36_9GAMM</name>
<feature type="domain" description="CYTH" evidence="1">
    <location>
        <begin position="2"/>
        <end position="157"/>
    </location>
</feature>
<dbReference type="PANTHER" id="PTHR40114">
    <property type="entry name" value="SLR0698 PROTEIN"/>
    <property type="match status" value="1"/>
</dbReference>
<dbReference type="RefSeq" id="WP_352889634.1">
    <property type="nucleotide sequence ID" value="NZ_JBEPIJ010000011.1"/>
</dbReference>
<reference evidence="2 3" key="1">
    <citation type="submission" date="2024-06" db="EMBL/GenBank/DDBJ databases">
        <authorList>
            <person name="Li Z."/>
            <person name="Jiang Y."/>
        </authorList>
    </citation>
    <scope>NUCLEOTIDE SEQUENCE [LARGE SCALE GENOMIC DNA]</scope>
    <source>
        <strain evidence="2 3">HSW-8</strain>
    </source>
</reference>
<dbReference type="SUPFAM" id="SSF55154">
    <property type="entry name" value="CYTH-like phosphatases"/>
    <property type="match status" value="1"/>
</dbReference>
<protein>
    <submittedName>
        <fullName evidence="2">CYTH domain-containing protein</fullName>
    </submittedName>
</protein>
<evidence type="ECO:0000313" key="3">
    <source>
        <dbReference type="Proteomes" id="UP001465331"/>
    </source>
</evidence>
<dbReference type="PIRSF" id="PIRSF016487">
    <property type="entry name" value="CYTH_UCP016487"/>
    <property type="match status" value="1"/>
</dbReference>
<sequence length="168" mass="18882">MAIEIERKFLVVGDAWRAEVSRAVEMRQGYLTQEAGRASVRVRIAGAQATLNIKAAVVGSVRAEYEYAIPLADARELLDTLCVGKLEKIRHYIVYPVSDPGARQDVTWEIDEFLGDNAGLVIAEIELAAVDRPFVRPAWLGRELTFDRRYYNHHLALHPFRSWGGDAS</sequence>
<dbReference type="InterPro" id="IPR012042">
    <property type="entry name" value="NeuTTM/CthTTM-like"/>
</dbReference>
<organism evidence="2 3">
    <name type="scientific">Sinimarinibacterium thermocellulolyticum</name>
    <dbReference type="NCBI Taxonomy" id="3170016"/>
    <lineage>
        <taxon>Bacteria</taxon>
        <taxon>Pseudomonadati</taxon>
        <taxon>Pseudomonadota</taxon>
        <taxon>Gammaproteobacteria</taxon>
        <taxon>Nevskiales</taxon>
        <taxon>Nevskiaceae</taxon>
        <taxon>Sinimarinibacterium</taxon>
    </lineage>
</organism>
<dbReference type="PANTHER" id="PTHR40114:SF1">
    <property type="entry name" value="SLR0698 PROTEIN"/>
    <property type="match status" value="1"/>
</dbReference>
<dbReference type="EMBL" id="JBEPIJ010000011">
    <property type="protein sequence ID" value="MES0874442.1"/>
    <property type="molecule type" value="Genomic_DNA"/>
</dbReference>
<dbReference type="Pfam" id="PF01928">
    <property type="entry name" value="CYTH"/>
    <property type="match status" value="1"/>
</dbReference>
<comment type="caution">
    <text evidence="2">The sequence shown here is derived from an EMBL/GenBank/DDBJ whole genome shotgun (WGS) entry which is preliminary data.</text>
</comment>
<gene>
    <name evidence="2" type="ORF">ABSH63_10565</name>
</gene>
<dbReference type="CDD" id="cd07891">
    <property type="entry name" value="CYTH-like_CthTTM-like_1"/>
    <property type="match status" value="1"/>
</dbReference>
<evidence type="ECO:0000259" key="1">
    <source>
        <dbReference type="PROSITE" id="PS51707"/>
    </source>
</evidence>
<proteinExistence type="predicted"/>
<dbReference type="SMART" id="SM01118">
    <property type="entry name" value="CYTH"/>
    <property type="match status" value="1"/>
</dbReference>
<keyword evidence="3" id="KW-1185">Reference proteome</keyword>
<accession>A0ABV2AB36</accession>
<dbReference type="Proteomes" id="UP001465331">
    <property type="component" value="Unassembled WGS sequence"/>
</dbReference>
<dbReference type="PROSITE" id="PS51707">
    <property type="entry name" value="CYTH"/>
    <property type="match status" value="1"/>
</dbReference>
<dbReference type="InterPro" id="IPR033469">
    <property type="entry name" value="CYTH-like_dom_sf"/>
</dbReference>